<evidence type="ECO:0000256" key="1">
    <source>
        <dbReference type="ARBA" id="ARBA00022741"/>
    </source>
</evidence>
<accession>A0A839N4R4</accession>
<reference evidence="6 7" key="1">
    <citation type="submission" date="2020-08" db="EMBL/GenBank/DDBJ databases">
        <title>Sequencing the genomes of 1000 actinobacteria strains.</title>
        <authorList>
            <person name="Klenk H.-P."/>
        </authorList>
    </citation>
    <scope>NUCLEOTIDE SEQUENCE [LARGE SCALE GENOMIC DNA]</scope>
    <source>
        <strain evidence="6 7">DSM 105369</strain>
    </source>
</reference>
<feature type="domain" description="VWFA" evidence="4">
    <location>
        <begin position="471"/>
        <end position="637"/>
    </location>
</feature>
<dbReference type="Gene3D" id="3.40.50.300">
    <property type="entry name" value="P-loop containing nucleotide triphosphate hydrolases"/>
    <property type="match status" value="1"/>
</dbReference>
<evidence type="ECO:0000256" key="2">
    <source>
        <dbReference type="ARBA" id="ARBA00022840"/>
    </source>
</evidence>
<dbReference type="CDD" id="cd00009">
    <property type="entry name" value="AAA"/>
    <property type="match status" value="1"/>
</dbReference>
<dbReference type="EMBL" id="JACHVQ010000002">
    <property type="protein sequence ID" value="MBB2892728.1"/>
    <property type="molecule type" value="Genomic_DNA"/>
</dbReference>
<dbReference type="InterPro" id="IPR003593">
    <property type="entry name" value="AAA+_ATPase"/>
</dbReference>
<keyword evidence="2" id="KW-0067">ATP-binding</keyword>
<evidence type="ECO:0000313" key="7">
    <source>
        <dbReference type="Proteomes" id="UP000559182"/>
    </source>
</evidence>
<feature type="compositionally biased region" description="Low complexity" evidence="3">
    <location>
        <begin position="313"/>
        <end position="332"/>
    </location>
</feature>
<dbReference type="SUPFAM" id="SSF52540">
    <property type="entry name" value="P-loop containing nucleoside triphosphate hydrolases"/>
    <property type="match status" value="1"/>
</dbReference>
<dbReference type="RefSeq" id="WP_183321137.1">
    <property type="nucleotide sequence ID" value="NZ_JACHVQ010000002.1"/>
</dbReference>
<dbReference type="Pfam" id="PF05762">
    <property type="entry name" value="VWA_CoxE"/>
    <property type="match status" value="1"/>
</dbReference>
<dbReference type="SMART" id="SM00327">
    <property type="entry name" value="VWA"/>
    <property type="match status" value="1"/>
</dbReference>
<organism evidence="6 7">
    <name type="scientific">Flexivirga oryzae</name>
    <dbReference type="NCBI Taxonomy" id="1794944"/>
    <lineage>
        <taxon>Bacteria</taxon>
        <taxon>Bacillati</taxon>
        <taxon>Actinomycetota</taxon>
        <taxon>Actinomycetes</taxon>
        <taxon>Micrococcales</taxon>
        <taxon>Dermacoccaceae</taxon>
        <taxon>Flexivirga</taxon>
    </lineage>
</organism>
<feature type="region of interest" description="Disordered" evidence="3">
    <location>
        <begin position="1"/>
        <end position="23"/>
    </location>
</feature>
<dbReference type="InterPro" id="IPR036465">
    <property type="entry name" value="vWFA_dom_sf"/>
</dbReference>
<dbReference type="Pfam" id="PF07728">
    <property type="entry name" value="AAA_5"/>
    <property type="match status" value="1"/>
</dbReference>
<dbReference type="InterPro" id="IPR050764">
    <property type="entry name" value="CbbQ/NirQ/NorQ/GpvN"/>
</dbReference>
<gene>
    <name evidence="6" type="ORF">FHU39_002746</name>
</gene>
<dbReference type="Proteomes" id="UP000559182">
    <property type="component" value="Unassembled WGS sequence"/>
</dbReference>
<feature type="compositionally biased region" description="Basic and acidic residues" evidence="3">
    <location>
        <begin position="339"/>
        <end position="352"/>
    </location>
</feature>
<dbReference type="AlphaFoldDB" id="A0A839N4R4"/>
<feature type="domain" description="AAA+ ATPase" evidence="5">
    <location>
        <begin position="44"/>
        <end position="195"/>
    </location>
</feature>
<dbReference type="SUPFAM" id="SSF53300">
    <property type="entry name" value="vWA-like"/>
    <property type="match status" value="1"/>
</dbReference>
<comment type="caution">
    <text evidence="6">The sequence shown here is derived from an EMBL/GenBank/DDBJ whole genome shotgun (WGS) entry which is preliminary data.</text>
</comment>
<dbReference type="PRINTS" id="PR00819">
    <property type="entry name" value="CBXCFQXSUPER"/>
</dbReference>
<dbReference type="GO" id="GO:0005524">
    <property type="term" value="F:ATP binding"/>
    <property type="evidence" value="ECO:0007669"/>
    <property type="project" value="UniProtKB-KW"/>
</dbReference>
<dbReference type="InterPro" id="IPR027417">
    <property type="entry name" value="P-loop_NTPase"/>
</dbReference>
<dbReference type="CDD" id="cd00198">
    <property type="entry name" value="vWFA"/>
    <property type="match status" value="1"/>
</dbReference>
<dbReference type="Gene3D" id="3.40.50.410">
    <property type="entry name" value="von Willebrand factor, type A domain"/>
    <property type="match status" value="1"/>
</dbReference>
<dbReference type="PANTHER" id="PTHR42759">
    <property type="entry name" value="MOXR FAMILY PROTEIN"/>
    <property type="match status" value="1"/>
</dbReference>
<protein>
    <submittedName>
        <fullName evidence="6">MoxR-like ATPase/Mg-chelatase subunit ChlD</fullName>
    </submittedName>
</protein>
<dbReference type="InterPro" id="IPR000641">
    <property type="entry name" value="CbxX/CfxQ"/>
</dbReference>
<name>A0A839N4R4_9MICO</name>
<dbReference type="InterPro" id="IPR002035">
    <property type="entry name" value="VWF_A"/>
</dbReference>
<dbReference type="SMART" id="SM00382">
    <property type="entry name" value="AAA"/>
    <property type="match status" value="1"/>
</dbReference>
<sequence length="640" mass="67869">MNTDPSRGGGSPARERSRAGGPPVRAVVVDRAPEAELLEAALDAGAHVVLEGPPGTGKSTLLRAVARSRDIGFAFVEGNAELTPARLVGHFDPALVIARGYSPDVFVDGPLLEAMREGTLLYVEELNRVPEETLNVLLTAMSEREVAVPRLGRVTAGPGFRFVAAMNPYDTVGTARISGALSDRTCRIAMGYQSAASEVAIVRGSVAESGAALDEDWVRRAVELVRATREHPELQTGSSVRGAIDLTRVALALAARRDAPLADVGLDAAKVSLSGRIKVARTSDRTPEAIIAELYERFFTTPKTEATEGDSPGQSSAAAEGGADSEQQAAPQRRPRPRSSPDERQVSRRELESSPSFQQISPEVGQVDEEALRDALSDDVDGTIVLLSRMRRATDPALRAAAERLSARLIFERVARGRPDRSGIHRRLRSVGRLDGDLDIEASLDRIVDARAQARPVALDDLVSSHWSRSSLCLVLLVDRSGSMSGDRLAQASILAAACAVRMPDEFAVLAFGRDVVTLRELHEQAPGSDVVDRVLRLVGHGETGLTNALTRAAEVLAGSRASRRVVVLLSDCRVSDSHGEGLPAAVRAAQALDELVVLAPGGDSAEASGFARRAGARCAELTDAQNGPEVLDSLLAGLS</sequence>
<dbReference type="GO" id="GO:0016887">
    <property type="term" value="F:ATP hydrolysis activity"/>
    <property type="evidence" value="ECO:0007669"/>
    <property type="project" value="InterPro"/>
</dbReference>
<evidence type="ECO:0000259" key="4">
    <source>
        <dbReference type="SMART" id="SM00327"/>
    </source>
</evidence>
<dbReference type="InterPro" id="IPR008912">
    <property type="entry name" value="Uncharacterised_CoxE"/>
</dbReference>
<keyword evidence="1" id="KW-0547">Nucleotide-binding</keyword>
<evidence type="ECO:0000259" key="5">
    <source>
        <dbReference type="SMART" id="SM00382"/>
    </source>
</evidence>
<dbReference type="InterPro" id="IPR011704">
    <property type="entry name" value="ATPase_dyneun-rel_AAA"/>
</dbReference>
<dbReference type="PANTHER" id="PTHR42759:SF1">
    <property type="entry name" value="MAGNESIUM-CHELATASE SUBUNIT CHLD"/>
    <property type="match status" value="1"/>
</dbReference>
<evidence type="ECO:0000313" key="6">
    <source>
        <dbReference type="EMBL" id="MBB2892728.1"/>
    </source>
</evidence>
<proteinExistence type="predicted"/>
<evidence type="ECO:0000256" key="3">
    <source>
        <dbReference type="SAM" id="MobiDB-lite"/>
    </source>
</evidence>
<keyword evidence="7" id="KW-1185">Reference proteome</keyword>
<feature type="region of interest" description="Disordered" evidence="3">
    <location>
        <begin position="302"/>
        <end position="363"/>
    </location>
</feature>